<protein>
    <submittedName>
        <fullName evidence="1">COG3178: Predicted phosphotransferase related to Ser/Thr protein kinases</fullName>
    </submittedName>
</protein>
<accession>A0A1W1BMA5</accession>
<sequence length="40" mass="4689">MDIRDGKPAHLKDIPLTLEYIDEVCSKYEELNPLGKLFKR</sequence>
<keyword evidence="1" id="KW-0418">Kinase</keyword>
<dbReference type="GO" id="GO:0016301">
    <property type="term" value="F:kinase activity"/>
    <property type="evidence" value="ECO:0007669"/>
    <property type="project" value="UniProtKB-KW"/>
</dbReference>
<organism evidence="1">
    <name type="scientific">hydrothermal vent metagenome</name>
    <dbReference type="NCBI Taxonomy" id="652676"/>
    <lineage>
        <taxon>unclassified sequences</taxon>
        <taxon>metagenomes</taxon>
        <taxon>ecological metagenomes</taxon>
    </lineage>
</organism>
<gene>
    <name evidence="1" type="ORF">MNB_SV-14-1177</name>
</gene>
<name>A0A1W1BMA5_9ZZZZ</name>
<dbReference type="EMBL" id="FPHN01000038">
    <property type="protein sequence ID" value="SFV54669.1"/>
    <property type="molecule type" value="Genomic_DNA"/>
</dbReference>
<keyword evidence="1" id="KW-0808">Transferase</keyword>
<dbReference type="AlphaFoldDB" id="A0A1W1BMA5"/>
<reference evidence="1" key="1">
    <citation type="submission" date="2016-10" db="EMBL/GenBank/DDBJ databases">
        <authorList>
            <person name="de Groot N.N."/>
        </authorList>
    </citation>
    <scope>NUCLEOTIDE SEQUENCE</scope>
</reference>
<evidence type="ECO:0000313" key="1">
    <source>
        <dbReference type="EMBL" id="SFV54669.1"/>
    </source>
</evidence>
<proteinExistence type="predicted"/>